<dbReference type="Pfam" id="PF23598">
    <property type="entry name" value="LRR_14"/>
    <property type="match status" value="1"/>
</dbReference>
<feature type="domain" description="Disease resistance N-terminal" evidence="8">
    <location>
        <begin position="5"/>
        <end position="87"/>
    </location>
</feature>
<evidence type="ECO:0008006" key="13">
    <source>
        <dbReference type="Google" id="ProtNLM"/>
    </source>
</evidence>
<evidence type="ECO:0000256" key="2">
    <source>
        <dbReference type="ARBA" id="ARBA00022614"/>
    </source>
</evidence>
<dbReference type="PANTHER" id="PTHR23155">
    <property type="entry name" value="DISEASE RESISTANCE PROTEIN RP"/>
    <property type="match status" value="1"/>
</dbReference>
<dbReference type="OrthoDB" id="690341at2759"/>
<evidence type="ECO:0000313" key="12">
    <source>
        <dbReference type="Proteomes" id="UP000325577"/>
    </source>
</evidence>
<keyword evidence="6" id="KW-0067">ATP-binding</keyword>
<dbReference type="Proteomes" id="UP000325577">
    <property type="component" value="Linkage Group LG5"/>
</dbReference>
<evidence type="ECO:0000256" key="3">
    <source>
        <dbReference type="ARBA" id="ARBA00022737"/>
    </source>
</evidence>
<evidence type="ECO:0000259" key="8">
    <source>
        <dbReference type="Pfam" id="PF18052"/>
    </source>
</evidence>
<dbReference type="InterPro" id="IPR041118">
    <property type="entry name" value="Rx_N"/>
</dbReference>
<dbReference type="Gene3D" id="1.10.8.430">
    <property type="entry name" value="Helical domain of apoptotic protease-activating factors"/>
    <property type="match status" value="1"/>
</dbReference>
<evidence type="ECO:0000256" key="1">
    <source>
        <dbReference type="ARBA" id="ARBA00008894"/>
    </source>
</evidence>
<dbReference type="GO" id="GO:0051607">
    <property type="term" value="P:defense response to virus"/>
    <property type="evidence" value="ECO:0007669"/>
    <property type="project" value="UniProtKB-ARBA"/>
</dbReference>
<dbReference type="AlphaFoldDB" id="A0A5J4ZTP4"/>
<dbReference type="FunFam" id="1.10.10.10:FF:000322">
    <property type="entry name" value="Probable disease resistance protein At1g63360"/>
    <property type="match status" value="1"/>
</dbReference>
<evidence type="ECO:0000256" key="5">
    <source>
        <dbReference type="ARBA" id="ARBA00022821"/>
    </source>
</evidence>
<keyword evidence="12" id="KW-1185">Reference proteome</keyword>
<dbReference type="FunFam" id="3.40.50.300:FF:001091">
    <property type="entry name" value="Probable disease resistance protein At1g61300"/>
    <property type="match status" value="1"/>
</dbReference>
<dbReference type="Gene3D" id="3.40.50.300">
    <property type="entry name" value="P-loop containing nucleotide triphosphate hydrolases"/>
    <property type="match status" value="1"/>
</dbReference>
<dbReference type="InterPro" id="IPR032675">
    <property type="entry name" value="LRR_dom_sf"/>
</dbReference>
<dbReference type="InterPro" id="IPR055414">
    <property type="entry name" value="LRR_R13L4/SHOC2-like"/>
</dbReference>
<evidence type="ECO:0000259" key="10">
    <source>
        <dbReference type="Pfam" id="PF23598"/>
    </source>
</evidence>
<organism evidence="11 12">
    <name type="scientific">Nyssa sinensis</name>
    <dbReference type="NCBI Taxonomy" id="561372"/>
    <lineage>
        <taxon>Eukaryota</taxon>
        <taxon>Viridiplantae</taxon>
        <taxon>Streptophyta</taxon>
        <taxon>Embryophyta</taxon>
        <taxon>Tracheophyta</taxon>
        <taxon>Spermatophyta</taxon>
        <taxon>Magnoliopsida</taxon>
        <taxon>eudicotyledons</taxon>
        <taxon>Gunneridae</taxon>
        <taxon>Pentapetalae</taxon>
        <taxon>asterids</taxon>
        <taxon>Cornales</taxon>
        <taxon>Nyssaceae</taxon>
        <taxon>Nyssa</taxon>
    </lineage>
</organism>
<dbReference type="InterPro" id="IPR038005">
    <property type="entry name" value="RX-like_CC"/>
</dbReference>
<dbReference type="Gene3D" id="1.10.10.10">
    <property type="entry name" value="Winged helix-like DNA-binding domain superfamily/Winged helix DNA-binding domain"/>
    <property type="match status" value="1"/>
</dbReference>
<dbReference type="Pfam" id="PF23559">
    <property type="entry name" value="WHD_DRP"/>
    <property type="match status" value="1"/>
</dbReference>
<dbReference type="InterPro" id="IPR044974">
    <property type="entry name" value="Disease_R_plants"/>
</dbReference>
<dbReference type="InterPro" id="IPR036388">
    <property type="entry name" value="WH-like_DNA-bd_sf"/>
</dbReference>
<keyword evidence="2" id="KW-0433">Leucine-rich repeat</keyword>
<dbReference type="Pfam" id="PF18052">
    <property type="entry name" value="Rx_N"/>
    <property type="match status" value="1"/>
</dbReference>
<keyword evidence="5" id="KW-0611">Plant defense</keyword>
<feature type="domain" description="Disease resistance protein winged helix" evidence="9">
    <location>
        <begin position="439"/>
        <end position="509"/>
    </location>
</feature>
<dbReference type="InterPro" id="IPR027417">
    <property type="entry name" value="P-loop_NTPase"/>
</dbReference>
<dbReference type="InterPro" id="IPR058922">
    <property type="entry name" value="WHD_DRP"/>
</dbReference>
<keyword evidence="4" id="KW-0547">Nucleotide-binding</keyword>
<proteinExistence type="inferred from homology"/>
<dbReference type="PANTHER" id="PTHR23155:SF1205">
    <property type="entry name" value="DISEASE RESISTANCE PROTEIN RPM1"/>
    <property type="match status" value="1"/>
</dbReference>
<protein>
    <recommendedName>
        <fullName evidence="13">AAA+ ATPase domain-containing protein</fullName>
    </recommendedName>
</protein>
<feature type="domain" description="NB-ARC" evidence="7">
    <location>
        <begin position="173"/>
        <end position="352"/>
    </location>
</feature>
<dbReference type="GO" id="GO:0098542">
    <property type="term" value="P:defense response to other organism"/>
    <property type="evidence" value="ECO:0007669"/>
    <property type="project" value="TreeGrafter"/>
</dbReference>
<keyword evidence="3" id="KW-0677">Repeat</keyword>
<dbReference type="EMBL" id="CM018048">
    <property type="protein sequence ID" value="KAA8521224.1"/>
    <property type="molecule type" value="Genomic_DNA"/>
</dbReference>
<dbReference type="PRINTS" id="PR00364">
    <property type="entry name" value="DISEASERSIST"/>
</dbReference>
<evidence type="ECO:0000259" key="9">
    <source>
        <dbReference type="Pfam" id="PF23559"/>
    </source>
</evidence>
<dbReference type="CDD" id="cd14798">
    <property type="entry name" value="RX-CC_like"/>
    <property type="match status" value="1"/>
</dbReference>
<dbReference type="SUPFAM" id="SSF52540">
    <property type="entry name" value="P-loop containing nucleoside triphosphate hydrolases"/>
    <property type="match status" value="1"/>
</dbReference>
<sequence>MAESAVTFLLNQLTPFLNEKVKLLGGIREEFVSIRDELERMRAFLRVADAMEDSDPQLQVWVKQVRDVAYDTEDVLDEFMLRLAHHPADGFYGFLRKICFSIKNLKARHRIALEIRRIQSRVPKIPEGYQRYRYQFNISEQGSTSTPVVNKPCYDHRRHDALLLEEAEIVGIDRHKNQLIKWLVEDNPRFKVISVVGMGGLGKTTLVKKVYEDVQVKRHFQNHAWITVSQSFKIEELLKNLIRQLFDEIKQPLPQRAEAMDITELTMQIKEFLQQSRYVIALDDVWSIDAWHSVKLALPDNTCGSRVLLTTRIVDIASTTSTVDSHGHFHRMEALTEEESWTLFCRKTFQDNCCPDHLKEFSLSILRKCEGLPLAIVAISGVLATKDKNGIHEWEMVQRSLGVELEGNVKLESMKRILLLSYNDLPDHYLKICFLYLIIFPEDHMIECMRLIRLWIAEGFIEVREGRTLEEVAEGYLNDLVNRSLIQVAKLTTYGRVRMCRIHDLIREIFVSKSKEQNIMAITTGSNTKWPERVRRLSIQNTLENVQQNRSFSQLRSLLMFEVMDPLCKSSMPMLFNGCLRLLKVLDLRGTSLEIVPNEVFKLFHLRYLSLRETDVKMLPKSIGNLRKLETLDLKGTYVTELPIEIQKLQQLRHLLVYRYNTLKPYGSFHDAQGFKVSAKIGALLSLQKLCYIEVNHFRGGLNMVEELGRLTQLRRLGIEKLTRENGMALCSSIAKLHNLQSLSITSTKEDEIIDLQSLSSAPQFLRTLFLQGRLEQFPCWIPSLHSLDKVILSWSHLKSSDDPLQSLQDLPNLSELELVQAYDGEELCFKAGGFQRLKELWLITLKGLRWVTMEKGTMPRLEEMYIRNCKLMEQVPSGIEHLTNLKYLNLGDMSNKLLTRIDREIGLERVPRLSITTPWKMYNKAGPFLNFVLCSCSGC</sequence>
<evidence type="ECO:0000256" key="6">
    <source>
        <dbReference type="ARBA" id="ARBA00022840"/>
    </source>
</evidence>
<dbReference type="Gene3D" id="1.20.5.4130">
    <property type="match status" value="1"/>
</dbReference>
<dbReference type="GO" id="GO:0043531">
    <property type="term" value="F:ADP binding"/>
    <property type="evidence" value="ECO:0007669"/>
    <property type="project" value="InterPro"/>
</dbReference>
<reference evidence="11 12" key="1">
    <citation type="submission" date="2019-09" db="EMBL/GenBank/DDBJ databases">
        <title>A chromosome-level genome assembly of the Chinese tupelo Nyssa sinensis.</title>
        <authorList>
            <person name="Yang X."/>
            <person name="Kang M."/>
            <person name="Yang Y."/>
            <person name="Xiong H."/>
            <person name="Wang M."/>
            <person name="Zhang Z."/>
            <person name="Wang Z."/>
            <person name="Wu H."/>
            <person name="Ma T."/>
            <person name="Liu J."/>
            <person name="Xi Z."/>
        </authorList>
    </citation>
    <scope>NUCLEOTIDE SEQUENCE [LARGE SCALE GENOMIC DNA]</scope>
    <source>
        <strain evidence="11">J267</strain>
        <tissue evidence="11">Leaf</tissue>
    </source>
</reference>
<comment type="similarity">
    <text evidence="1">Belongs to the disease resistance NB-LRR family.</text>
</comment>
<evidence type="ECO:0000256" key="4">
    <source>
        <dbReference type="ARBA" id="ARBA00022741"/>
    </source>
</evidence>
<dbReference type="Gene3D" id="3.80.10.10">
    <property type="entry name" value="Ribonuclease Inhibitor"/>
    <property type="match status" value="1"/>
</dbReference>
<accession>A0A5J4ZTP4</accession>
<name>A0A5J4ZTP4_9ASTE</name>
<dbReference type="GO" id="GO:0005524">
    <property type="term" value="F:ATP binding"/>
    <property type="evidence" value="ECO:0007669"/>
    <property type="project" value="UniProtKB-KW"/>
</dbReference>
<dbReference type="InterPro" id="IPR002182">
    <property type="entry name" value="NB-ARC"/>
</dbReference>
<feature type="domain" description="Disease resistance R13L4/SHOC-2-like LRR" evidence="10">
    <location>
        <begin position="554"/>
        <end position="890"/>
    </location>
</feature>
<evidence type="ECO:0000259" key="7">
    <source>
        <dbReference type="Pfam" id="PF00931"/>
    </source>
</evidence>
<dbReference type="InterPro" id="IPR042197">
    <property type="entry name" value="Apaf_helical"/>
</dbReference>
<dbReference type="Pfam" id="PF00931">
    <property type="entry name" value="NB-ARC"/>
    <property type="match status" value="1"/>
</dbReference>
<evidence type="ECO:0000313" key="11">
    <source>
        <dbReference type="EMBL" id="KAA8521224.1"/>
    </source>
</evidence>
<dbReference type="SUPFAM" id="SSF52058">
    <property type="entry name" value="L domain-like"/>
    <property type="match status" value="1"/>
</dbReference>
<gene>
    <name evidence="11" type="ORF">F0562_011939</name>
</gene>